<feature type="transmembrane region" description="Helical" evidence="11">
    <location>
        <begin position="126"/>
        <end position="153"/>
    </location>
</feature>
<dbReference type="PANTHER" id="PTHR45939">
    <property type="entry name" value="PEROXISOMAL MEMBRANE PROTEIN PMP34-RELATED"/>
    <property type="match status" value="1"/>
</dbReference>
<dbReference type="GO" id="GO:0015230">
    <property type="term" value="F:FAD transmembrane transporter activity"/>
    <property type="evidence" value="ECO:0007669"/>
    <property type="project" value="TreeGrafter"/>
</dbReference>
<dbReference type="Pfam" id="PF00153">
    <property type="entry name" value="Mito_carr"/>
    <property type="match status" value="3"/>
</dbReference>
<protein>
    <submittedName>
        <fullName evidence="12">Uncharacterized protein</fullName>
    </submittedName>
</protein>
<feature type="repeat" description="Solcar" evidence="9">
    <location>
        <begin position="4"/>
        <end position="102"/>
    </location>
</feature>
<evidence type="ECO:0000256" key="6">
    <source>
        <dbReference type="ARBA" id="ARBA00022989"/>
    </source>
</evidence>
<dbReference type="GO" id="GO:0005778">
    <property type="term" value="C:peroxisomal membrane"/>
    <property type="evidence" value="ECO:0007669"/>
    <property type="project" value="UniProtKB-SubCell"/>
</dbReference>
<accession>A0A7S0UVS8</accession>
<dbReference type="GO" id="GO:0051724">
    <property type="term" value="F:NAD transmembrane transporter activity"/>
    <property type="evidence" value="ECO:0007669"/>
    <property type="project" value="TreeGrafter"/>
</dbReference>
<dbReference type="AlphaFoldDB" id="A0A7S0UVS8"/>
<evidence type="ECO:0000256" key="5">
    <source>
        <dbReference type="ARBA" id="ARBA00022737"/>
    </source>
</evidence>
<dbReference type="GO" id="GO:0005347">
    <property type="term" value="F:ATP transmembrane transporter activity"/>
    <property type="evidence" value="ECO:0007669"/>
    <property type="project" value="TreeGrafter"/>
</dbReference>
<sequence length="418" mass="45068">MVLSDAAIDSIGGAVGASISLAATYPLLIVSTWQALEHPSESNQDDELARRYKFLPSPFKELCMQIEERGIKSLFIGLKPSIIGTAVSQAVYFYIYSSLRDVVVSRKRAALGSHAVPSGDRRSESIGVFSSMAVALLAGCGNVLATTPMWVIVTQMQAEQRVTGMASRSQSSNALYARGNSTGSLPSLRCRSALEVISDVYSECGFRGFWKGVSPSLVMVSNPTLQYIMYEWLIGRLRKSRAAASGGAPGNIRLTPRDAFLMTAAAKLGATLVTYPMLLIKSRMQAENSATHHDQRYNGVLDAVIRIIRQEGLSGLYKGIRLKLLQTVLAAALLMAIKEEVYTLVKTTAAIVHGTPAQTPPGFKTNITRALDKIRGLSGVLGRLTGAHKAKDTKEKSINIRNLGRAVALIAAINAIRK</sequence>
<keyword evidence="5" id="KW-0677">Repeat</keyword>
<organism evidence="12">
    <name type="scientific">Polytomella parva</name>
    <dbReference type="NCBI Taxonomy" id="51329"/>
    <lineage>
        <taxon>Eukaryota</taxon>
        <taxon>Viridiplantae</taxon>
        <taxon>Chlorophyta</taxon>
        <taxon>core chlorophytes</taxon>
        <taxon>Chlorophyceae</taxon>
        <taxon>CS clade</taxon>
        <taxon>Chlamydomonadales</taxon>
        <taxon>Chlamydomonadaceae</taxon>
        <taxon>Polytomella</taxon>
    </lineage>
</organism>
<feature type="repeat" description="Solcar" evidence="9">
    <location>
        <begin position="126"/>
        <end position="236"/>
    </location>
</feature>
<dbReference type="GO" id="GO:0015217">
    <property type="term" value="F:ADP transmembrane transporter activity"/>
    <property type="evidence" value="ECO:0007669"/>
    <property type="project" value="TreeGrafter"/>
</dbReference>
<dbReference type="GO" id="GO:0080122">
    <property type="term" value="F:AMP transmembrane transporter activity"/>
    <property type="evidence" value="ECO:0007669"/>
    <property type="project" value="TreeGrafter"/>
</dbReference>
<evidence type="ECO:0000256" key="11">
    <source>
        <dbReference type="SAM" id="Phobius"/>
    </source>
</evidence>
<dbReference type="InterPro" id="IPR052217">
    <property type="entry name" value="Mito/Peroxisomal_Carrier"/>
</dbReference>
<dbReference type="EMBL" id="HBFM01010976">
    <property type="protein sequence ID" value="CAD8770558.1"/>
    <property type="molecule type" value="Transcribed_RNA"/>
</dbReference>
<evidence type="ECO:0000256" key="10">
    <source>
        <dbReference type="RuleBase" id="RU000488"/>
    </source>
</evidence>
<gene>
    <name evidence="12" type="ORF">PPAR00522_LOCUS6959</name>
</gene>
<dbReference type="Gene3D" id="1.50.40.10">
    <property type="entry name" value="Mitochondrial carrier domain"/>
    <property type="match status" value="1"/>
</dbReference>
<evidence type="ECO:0000256" key="1">
    <source>
        <dbReference type="ARBA" id="ARBA00004585"/>
    </source>
</evidence>
<evidence type="ECO:0000313" key="12">
    <source>
        <dbReference type="EMBL" id="CAD8770558.1"/>
    </source>
</evidence>
<name>A0A7S0UVS8_9CHLO</name>
<dbReference type="GO" id="GO:0015228">
    <property type="term" value="F:coenzyme A transmembrane transporter activity"/>
    <property type="evidence" value="ECO:0007669"/>
    <property type="project" value="TreeGrafter"/>
</dbReference>
<evidence type="ECO:0000256" key="4">
    <source>
        <dbReference type="ARBA" id="ARBA00022692"/>
    </source>
</evidence>
<comment type="subcellular location">
    <subcellularLocation>
        <location evidence="1">Peroxisome membrane</location>
        <topology evidence="1">Multi-pass membrane protein</topology>
    </subcellularLocation>
</comment>
<evidence type="ECO:0000256" key="7">
    <source>
        <dbReference type="ARBA" id="ARBA00023136"/>
    </source>
</evidence>
<proteinExistence type="inferred from homology"/>
<feature type="transmembrane region" description="Helical" evidence="11">
    <location>
        <begin position="74"/>
        <end position="95"/>
    </location>
</feature>
<dbReference type="PANTHER" id="PTHR45939:SF5">
    <property type="entry name" value="PEROXISOMAL MEMBRANE PROTEIN PMP34"/>
    <property type="match status" value="1"/>
</dbReference>
<feature type="repeat" description="Solcar" evidence="9">
    <location>
        <begin position="258"/>
        <end position="344"/>
    </location>
</feature>
<dbReference type="PROSITE" id="PS50920">
    <property type="entry name" value="SOLCAR"/>
    <property type="match status" value="3"/>
</dbReference>
<evidence type="ECO:0000256" key="2">
    <source>
        <dbReference type="ARBA" id="ARBA00006375"/>
    </source>
</evidence>
<evidence type="ECO:0000256" key="8">
    <source>
        <dbReference type="ARBA" id="ARBA00023140"/>
    </source>
</evidence>
<evidence type="ECO:0000256" key="9">
    <source>
        <dbReference type="PROSITE-ProRule" id="PRU00282"/>
    </source>
</evidence>
<dbReference type="SUPFAM" id="SSF103506">
    <property type="entry name" value="Mitochondrial carrier"/>
    <property type="match status" value="1"/>
</dbReference>
<reference evidence="12" key="1">
    <citation type="submission" date="2021-01" db="EMBL/GenBank/DDBJ databases">
        <authorList>
            <person name="Corre E."/>
            <person name="Pelletier E."/>
            <person name="Niang G."/>
            <person name="Scheremetjew M."/>
            <person name="Finn R."/>
            <person name="Kale V."/>
            <person name="Holt S."/>
            <person name="Cochrane G."/>
            <person name="Meng A."/>
            <person name="Brown T."/>
            <person name="Cohen L."/>
        </authorList>
    </citation>
    <scope>NUCLEOTIDE SEQUENCE</scope>
    <source>
        <strain evidence="12">SAG 63-3</strain>
    </source>
</reference>
<keyword evidence="4 9" id="KW-0812">Transmembrane</keyword>
<dbReference type="InterPro" id="IPR023395">
    <property type="entry name" value="MCP_dom_sf"/>
</dbReference>
<keyword evidence="6 11" id="KW-1133">Transmembrane helix</keyword>
<evidence type="ECO:0000256" key="3">
    <source>
        <dbReference type="ARBA" id="ARBA00022448"/>
    </source>
</evidence>
<dbReference type="InterPro" id="IPR018108">
    <property type="entry name" value="MCP_transmembrane"/>
</dbReference>
<keyword evidence="7 9" id="KW-0472">Membrane</keyword>
<dbReference type="GO" id="GO:0044610">
    <property type="term" value="F:FMN transmembrane transporter activity"/>
    <property type="evidence" value="ECO:0007669"/>
    <property type="project" value="TreeGrafter"/>
</dbReference>
<comment type="similarity">
    <text evidence="2 10">Belongs to the mitochondrial carrier (TC 2.A.29) family.</text>
</comment>
<keyword evidence="3 10" id="KW-0813">Transport</keyword>
<keyword evidence="8" id="KW-0576">Peroxisome</keyword>